<dbReference type="AlphaFoldDB" id="A0AA88IYQ4"/>
<comment type="caution">
    <text evidence="2">The sequence shown here is derived from an EMBL/GenBank/DDBJ whole genome shotgun (WGS) entry which is preliminary data.</text>
</comment>
<organism evidence="2 3">
    <name type="scientific">Channa striata</name>
    <name type="common">Snakehead murrel</name>
    <name type="synonym">Ophicephalus striatus</name>
    <dbReference type="NCBI Taxonomy" id="64152"/>
    <lineage>
        <taxon>Eukaryota</taxon>
        <taxon>Metazoa</taxon>
        <taxon>Chordata</taxon>
        <taxon>Craniata</taxon>
        <taxon>Vertebrata</taxon>
        <taxon>Euteleostomi</taxon>
        <taxon>Actinopterygii</taxon>
        <taxon>Neopterygii</taxon>
        <taxon>Teleostei</taxon>
        <taxon>Neoteleostei</taxon>
        <taxon>Acanthomorphata</taxon>
        <taxon>Anabantaria</taxon>
        <taxon>Anabantiformes</taxon>
        <taxon>Channoidei</taxon>
        <taxon>Channidae</taxon>
        <taxon>Channa</taxon>
    </lineage>
</organism>
<feature type="compositionally biased region" description="Basic and acidic residues" evidence="1">
    <location>
        <begin position="254"/>
        <end position="271"/>
    </location>
</feature>
<feature type="region of interest" description="Disordered" evidence="1">
    <location>
        <begin position="464"/>
        <end position="493"/>
    </location>
</feature>
<evidence type="ECO:0000256" key="1">
    <source>
        <dbReference type="SAM" id="MobiDB-lite"/>
    </source>
</evidence>
<dbReference type="EMBL" id="JAUPFM010000089">
    <property type="protein sequence ID" value="KAK2813506.1"/>
    <property type="molecule type" value="Genomic_DNA"/>
</dbReference>
<evidence type="ECO:0000313" key="2">
    <source>
        <dbReference type="EMBL" id="KAK2813506.1"/>
    </source>
</evidence>
<accession>A0AA88IYQ4</accession>
<keyword evidence="3" id="KW-1185">Reference proteome</keyword>
<evidence type="ECO:0000313" key="3">
    <source>
        <dbReference type="Proteomes" id="UP001187415"/>
    </source>
</evidence>
<feature type="region of interest" description="Disordered" evidence="1">
    <location>
        <begin position="227"/>
        <end position="271"/>
    </location>
</feature>
<feature type="compositionally biased region" description="Basic and acidic residues" evidence="1">
    <location>
        <begin position="227"/>
        <end position="237"/>
    </location>
</feature>
<gene>
    <name evidence="2" type="ORF">Q5P01_000790</name>
</gene>
<dbReference type="Proteomes" id="UP001187415">
    <property type="component" value="Unassembled WGS sequence"/>
</dbReference>
<sequence>MICMDLFARILRDLNDNPGTSLRWLLEYVVNLNAPESKAADFRAALLRLLKYKALSLKSVRRAWDANRLSPSIGIAVDAQCKDVFNGKKSADEVGPVSRVILTQLQALHLSPICAGLKVAGVPTPDRSGDGGGGRYTYHNGCVRGCRSLRGRDAFYTEVDLVAHDMVTNTVALLELKTRSNDVLDDATLWRYNTQLWLTWTMFSLTYPSAGGAIQRTCQRERLRGKRARDVRAEHGQDTGAQLHAGGTSRSLRGARERRPGRAEAERERDQVSPRVEFCKRHLGEIEYAAMKLLADVGMKEKLFLVTGAEWGHGESSPGSSAGLDGDLVSFHFRYLDCRELEEDRSLLVAPDPLAAVAGPEEFSDLDPSYCDGEIRRPRGLSGLFVSTFAEPTSERLATLREVCRGCGGSEADTLLVELANALEGAVTVCTGDSDLVAVLTASGREGLTLRLDNRSYREDRAMHDSPFGELLSEPNPERARGSGLPPGDASSRDGRFRALCDVQLGDEGLLPRAQELHEDFERILEDHGGASFRSEAVDYLYRGGVRGSVYVAFLGRFFESDARNDLNSFALELQKPRERSSANAVRHVF</sequence>
<reference evidence="2" key="1">
    <citation type="submission" date="2023-07" db="EMBL/GenBank/DDBJ databases">
        <title>Chromosome-level Genome Assembly of Striped Snakehead (Channa striata).</title>
        <authorList>
            <person name="Liu H."/>
        </authorList>
    </citation>
    <scope>NUCLEOTIDE SEQUENCE</scope>
    <source>
        <strain evidence="2">Gz</strain>
        <tissue evidence="2">Muscle</tissue>
    </source>
</reference>
<proteinExistence type="predicted"/>
<protein>
    <submittedName>
        <fullName evidence="2">Uncharacterized protein</fullName>
    </submittedName>
</protein>
<name>A0AA88IYQ4_CHASR</name>